<dbReference type="Proteomes" id="UP000503820">
    <property type="component" value="Unassembled WGS sequence"/>
</dbReference>
<protein>
    <recommendedName>
        <fullName evidence="3">DUF3795 domain-containing protein</fullName>
    </recommendedName>
</protein>
<reference evidence="1 2" key="1">
    <citation type="submission" date="2020-05" db="EMBL/GenBank/DDBJ databases">
        <title>Draft genome sequence of Desulfovibrio psychrotolerans JS1T.</title>
        <authorList>
            <person name="Ueno A."/>
            <person name="Tamazawa S."/>
            <person name="Tamamura S."/>
            <person name="Murakami T."/>
            <person name="Kiyama T."/>
            <person name="Inomata H."/>
            <person name="Amano Y."/>
            <person name="Miyakawa K."/>
            <person name="Tamaki H."/>
            <person name="Naganuma T."/>
            <person name="Kaneko K."/>
        </authorList>
    </citation>
    <scope>NUCLEOTIDE SEQUENCE [LARGE SCALE GENOMIC DNA]</scope>
    <source>
        <strain evidence="1 2">JS1</strain>
    </source>
</reference>
<dbReference type="Pfam" id="PF12675">
    <property type="entry name" value="DUF3795"/>
    <property type="match status" value="1"/>
</dbReference>
<dbReference type="RefSeq" id="WP_174408684.1">
    <property type="nucleotide sequence ID" value="NZ_BLVP01000002.1"/>
</dbReference>
<dbReference type="EMBL" id="BLVP01000002">
    <property type="protein sequence ID" value="GFM35987.1"/>
    <property type="molecule type" value="Genomic_DNA"/>
</dbReference>
<gene>
    <name evidence="1" type="ORF">DSM19430T_06710</name>
</gene>
<keyword evidence="2" id="KW-1185">Reference proteome</keyword>
<evidence type="ECO:0000313" key="1">
    <source>
        <dbReference type="EMBL" id="GFM35987.1"/>
    </source>
</evidence>
<proteinExistence type="predicted"/>
<dbReference type="InterPro" id="IPR024227">
    <property type="entry name" value="DUF3795"/>
</dbReference>
<name>A0A7J0BQJ4_9BACT</name>
<evidence type="ECO:0008006" key="3">
    <source>
        <dbReference type="Google" id="ProtNLM"/>
    </source>
</evidence>
<dbReference type="AlphaFoldDB" id="A0A7J0BQJ4"/>
<organism evidence="1 2">
    <name type="scientific">Desulfovibrio psychrotolerans</name>
    <dbReference type="NCBI Taxonomy" id="415242"/>
    <lineage>
        <taxon>Bacteria</taxon>
        <taxon>Pseudomonadati</taxon>
        <taxon>Thermodesulfobacteriota</taxon>
        <taxon>Desulfovibrionia</taxon>
        <taxon>Desulfovibrionales</taxon>
        <taxon>Desulfovibrionaceae</taxon>
        <taxon>Desulfovibrio</taxon>
    </lineage>
</organism>
<comment type="caution">
    <text evidence="1">The sequence shown here is derived from an EMBL/GenBank/DDBJ whole genome shotgun (WGS) entry which is preliminary data.</text>
</comment>
<evidence type="ECO:0000313" key="2">
    <source>
        <dbReference type="Proteomes" id="UP000503820"/>
    </source>
</evidence>
<sequence length="169" mass="18495">MHDTAAPERSGPEKAPCVNAAPVAPRHLVAPCGLDCSRCVSCSEGRVVGLARELMGLLGENFHAYAARLQSINPALAEYAQFRLVLESFAQDRCGGCRSGTRVCLPSCNVMACTTARGVEFCFQCEAYPCTNTGLPEPVLVKWRRQNDRMREAGIEVYLKELAETPRYP</sequence>
<accession>A0A7J0BQJ4</accession>